<accession>A0A9D2C7I3</accession>
<dbReference type="AlphaFoldDB" id="A0A9D2C7I3"/>
<protein>
    <recommendedName>
        <fullName evidence="4">DUF2884 family protein</fullName>
    </recommendedName>
</protein>
<dbReference type="EMBL" id="DXDD01000094">
    <property type="protein sequence ID" value="HIY60491.1"/>
    <property type="molecule type" value="Genomic_DNA"/>
</dbReference>
<reference evidence="2" key="1">
    <citation type="journal article" date="2021" name="PeerJ">
        <title>Extensive microbial diversity within the chicken gut microbiome revealed by metagenomics and culture.</title>
        <authorList>
            <person name="Gilroy R."/>
            <person name="Ravi A."/>
            <person name="Getino M."/>
            <person name="Pursley I."/>
            <person name="Horton D.L."/>
            <person name="Alikhan N.F."/>
            <person name="Baker D."/>
            <person name="Gharbi K."/>
            <person name="Hall N."/>
            <person name="Watson M."/>
            <person name="Adriaenssens E.M."/>
            <person name="Foster-Nyarko E."/>
            <person name="Jarju S."/>
            <person name="Secka A."/>
            <person name="Antonio M."/>
            <person name="Oren A."/>
            <person name="Chaudhuri R.R."/>
            <person name="La Ragione R."/>
            <person name="Hildebrand F."/>
            <person name="Pallen M.J."/>
        </authorList>
    </citation>
    <scope>NUCLEOTIDE SEQUENCE</scope>
    <source>
        <strain evidence="2">ChiSxjej3B15-24422</strain>
    </source>
</reference>
<comment type="caution">
    <text evidence="2">The sequence shown here is derived from an EMBL/GenBank/DDBJ whole genome shotgun (WGS) entry which is preliminary data.</text>
</comment>
<evidence type="ECO:0000313" key="3">
    <source>
        <dbReference type="Proteomes" id="UP000824007"/>
    </source>
</evidence>
<organism evidence="2 3">
    <name type="scientific">Candidatus Eisenbergiella pullistercoris</name>
    <dbReference type="NCBI Taxonomy" id="2838555"/>
    <lineage>
        <taxon>Bacteria</taxon>
        <taxon>Bacillati</taxon>
        <taxon>Bacillota</taxon>
        <taxon>Clostridia</taxon>
        <taxon>Lachnospirales</taxon>
        <taxon>Lachnospiraceae</taxon>
        <taxon>Eisenbergiella</taxon>
    </lineage>
</organism>
<feature type="chain" id="PRO_5039542567" description="DUF2884 family protein" evidence="1">
    <location>
        <begin position="29"/>
        <end position="236"/>
    </location>
</feature>
<name>A0A9D2C7I3_9FIRM</name>
<dbReference type="Proteomes" id="UP000824007">
    <property type="component" value="Unassembled WGS sequence"/>
</dbReference>
<sequence length="236" mass="25105">MKLWGWLKGAAAAAAAVLLCAAPMRADAAELIQSPVYGQVYVMDEAGVNGLLFTQETDAVTQFMMETASDPYFVRYNRFDNVLAKLKTGAVSSVVMDDAGNVTAVKDAAELAREAAEHLYRVAAMDAMSEEEKLALENQQLALLNQQALMAAGMAQQAAAMQQLYGTTASAADAAMIQTYADMCAQLQALIAAKQQAVLLYQQQADPALCQQALLNIQSLAAAVQRSNAQLALYGA</sequence>
<keyword evidence="1" id="KW-0732">Signal</keyword>
<reference evidence="2" key="2">
    <citation type="submission" date="2021-04" db="EMBL/GenBank/DDBJ databases">
        <authorList>
            <person name="Gilroy R."/>
        </authorList>
    </citation>
    <scope>NUCLEOTIDE SEQUENCE</scope>
    <source>
        <strain evidence="2">ChiSxjej3B15-24422</strain>
    </source>
</reference>
<feature type="signal peptide" evidence="1">
    <location>
        <begin position="1"/>
        <end position="28"/>
    </location>
</feature>
<gene>
    <name evidence="2" type="ORF">H9831_07435</name>
</gene>
<proteinExistence type="predicted"/>
<evidence type="ECO:0000313" key="2">
    <source>
        <dbReference type="EMBL" id="HIY60491.1"/>
    </source>
</evidence>
<evidence type="ECO:0000256" key="1">
    <source>
        <dbReference type="SAM" id="SignalP"/>
    </source>
</evidence>
<evidence type="ECO:0008006" key="4">
    <source>
        <dbReference type="Google" id="ProtNLM"/>
    </source>
</evidence>